<proteinExistence type="predicted"/>
<dbReference type="AlphaFoldDB" id="A0A2V0RAB8"/>
<organism evidence="1">
    <name type="scientific">viral metagenome</name>
    <dbReference type="NCBI Taxonomy" id="1070528"/>
    <lineage>
        <taxon>unclassified sequences</taxon>
        <taxon>metagenomes</taxon>
        <taxon>organismal metagenomes</taxon>
    </lineage>
</organism>
<accession>A0A2V0RAB8</accession>
<name>A0A2V0RAB8_9ZZZZ</name>
<dbReference type="EMBL" id="BDQA01000699">
    <property type="protein sequence ID" value="GBH22151.1"/>
    <property type="molecule type" value="Genomic_RNA"/>
</dbReference>
<comment type="caution">
    <text evidence="1">The sequence shown here is derived from an EMBL/GenBank/DDBJ whole genome shotgun (WGS) entry which is preliminary data.</text>
</comment>
<sequence>MNFNDMFQNMNSYQTTDGTTNVEYPPKLTGNETAPCAFSNTVNSLPIHVTESLLHKWDTENPFLWKSAVMNGGTTVIDASSRYYD</sequence>
<reference evidence="1" key="1">
    <citation type="submission" date="2017-04" db="EMBL/GenBank/DDBJ databases">
        <title>Unveiling RNA virosphere associated with marine microorganisms.</title>
        <authorList>
            <person name="Urayama S."/>
            <person name="Takaki Y."/>
            <person name="Nishi S."/>
            <person name="Yoshida Y."/>
            <person name="Deguchi S."/>
            <person name="Takai K."/>
            <person name="Nunoura T."/>
        </authorList>
    </citation>
    <scope>NUCLEOTIDE SEQUENCE</scope>
</reference>
<protein>
    <submittedName>
        <fullName evidence="1">Uncharacterized protein</fullName>
    </submittedName>
</protein>
<evidence type="ECO:0000313" key="1">
    <source>
        <dbReference type="EMBL" id="GBH22151.1"/>
    </source>
</evidence>